<dbReference type="EMBL" id="BARS01041478">
    <property type="protein sequence ID" value="GAG32643.1"/>
    <property type="molecule type" value="Genomic_DNA"/>
</dbReference>
<evidence type="ECO:0000256" key="4">
    <source>
        <dbReference type="ARBA" id="ARBA00022967"/>
    </source>
</evidence>
<name>X0X7L7_9ZZZZ</name>
<evidence type="ECO:0000313" key="6">
    <source>
        <dbReference type="EMBL" id="GAG32643.1"/>
    </source>
</evidence>
<feature type="domain" description="ABC transporter" evidence="5">
    <location>
        <begin position="4"/>
        <end position="240"/>
    </location>
</feature>
<gene>
    <name evidence="6" type="ORF">S01H1_63072</name>
</gene>
<protein>
    <recommendedName>
        <fullName evidence="5">ABC transporter domain-containing protein</fullName>
    </recommendedName>
</protein>
<dbReference type="PROSITE" id="PS00211">
    <property type="entry name" value="ABC_TRANSPORTER_1"/>
    <property type="match status" value="1"/>
</dbReference>
<proteinExistence type="predicted"/>
<dbReference type="GO" id="GO:0016887">
    <property type="term" value="F:ATP hydrolysis activity"/>
    <property type="evidence" value="ECO:0007669"/>
    <property type="project" value="InterPro"/>
</dbReference>
<dbReference type="PANTHER" id="PTHR42794">
    <property type="entry name" value="HEMIN IMPORT ATP-BINDING PROTEIN HMUV"/>
    <property type="match status" value="1"/>
</dbReference>
<dbReference type="SMART" id="SM00382">
    <property type="entry name" value="AAA"/>
    <property type="match status" value="1"/>
</dbReference>
<dbReference type="Pfam" id="PF00005">
    <property type="entry name" value="ABC_tran"/>
    <property type="match status" value="1"/>
</dbReference>
<dbReference type="SUPFAM" id="SSF52540">
    <property type="entry name" value="P-loop containing nucleoside triphosphate hydrolases"/>
    <property type="match status" value="1"/>
</dbReference>
<dbReference type="InterPro" id="IPR017871">
    <property type="entry name" value="ABC_transporter-like_CS"/>
</dbReference>
<reference evidence="6" key="1">
    <citation type="journal article" date="2014" name="Front. Microbiol.">
        <title>High frequency of phylogenetically diverse reductive dehalogenase-homologous genes in deep subseafloor sedimentary metagenomes.</title>
        <authorList>
            <person name="Kawai M."/>
            <person name="Futagami T."/>
            <person name="Toyoda A."/>
            <person name="Takaki Y."/>
            <person name="Nishi S."/>
            <person name="Hori S."/>
            <person name="Arai W."/>
            <person name="Tsubouchi T."/>
            <person name="Morono Y."/>
            <person name="Uchiyama I."/>
            <person name="Ito T."/>
            <person name="Fujiyama A."/>
            <person name="Inagaki F."/>
            <person name="Takami H."/>
        </authorList>
    </citation>
    <scope>NUCLEOTIDE SEQUENCE</scope>
    <source>
        <strain evidence="6">Expedition CK06-06</strain>
    </source>
</reference>
<accession>X0X7L7</accession>
<dbReference type="FunFam" id="3.40.50.300:FF:000134">
    <property type="entry name" value="Iron-enterobactin ABC transporter ATP-binding protein"/>
    <property type="match status" value="1"/>
</dbReference>
<keyword evidence="1" id="KW-0813">Transport</keyword>
<dbReference type="CDD" id="cd03214">
    <property type="entry name" value="ABC_Iron-Siderophores_B12_Hemin"/>
    <property type="match status" value="1"/>
</dbReference>
<feature type="non-terminal residue" evidence="6">
    <location>
        <position position="242"/>
    </location>
</feature>
<comment type="caution">
    <text evidence="6">The sequence shown here is derived from an EMBL/GenBank/DDBJ whole genome shotgun (WGS) entry which is preliminary data.</text>
</comment>
<organism evidence="6">
    <name type="scientific">marine sediment metagenome</name>
    <dbReference type="NCBI Taxonomy" id="412755"/>
    <lineage>
        <taxon>unclassified sequences</taxon>
        <taxon>metagenomes</taxon>
        <taxon>ecological metagenomes</taxon>
    </lineage>
</organism>
<evidence type="ECO:0000256" key="3">
    <source>
        <dbReference type="ARBA" id="ARBA00022840"/>
    </source>
</evidence>
<evidence type="ECO:0000256" key="2">
    <source>
        <dbReference type="ARBA" id="ARBA00022741"/>
    </source>
</evidence>
<dbReference type="PROSITE" id="PS50893">
    <property type="entry name" value="ABC_TRANSPORTER_2"/>
    <property type="match status" value="1"/>
</dbReference>
<dbReference type="InterPro" id="IPR003593">
    <property type="entry name" value="AAA+_ATPase"/>
</dbReference>
<dbReference type="AlphaFoldDB" id="X0X7L7"/>
<evidence type="ECO:0000256" key="1">
    <source>
        <dbReference type="ARBA" id="ARBA00022448"/>
    </source>
</evidence>
<dbReference type="InterPro" id="IPR003439">
    <property type="entry name" value="ABC_transporter-like_ATP-bd"/>
</dbReference>
<keyword evidence="2" id="KW-0547">Nucleotide-binding</keyword>
<dbReference type="InterPro" id="IPR027417">
    <property type="entry name" value="P-loop_NTPase"/>
</dbReference>
<dbReference type="PANTHER" id="PTHR42794:SF1">
    <property type="entry name" value="HEMIN IMPORT ATP-BINDING PROTEIN HMUV"/>
    <property type="match status" value="1"/>
</dbReference>
<dbReference type="GO" id="GO:0005524">
    <property type="term" value="F:ATP binding"/>
    <property type="evidence" value="ECO:0007669"/>
    <property type="project" value="UniProtKB-KW"/>
</dbReference>
<keyword evidence="4" id="KW-1278">Translocase</keyword>
<sequence length="242" mass="27253">MDILNVKDLSCGYSGPDVIRDVSFSVKEGDFLGIIGPNGSGKTTLFRAITRILALRKGNVLYKGKDVFGISPRDFAREVAVMPQILEIPFTFSVEEFVLMGRFPHTGRFEAAEEKDRRILEDVLNLTDTSSLRERKICELSGGERQRVILAQGFAQEPRLLLLDEPTAHLDISHQVRILDLLKKLNRNNNLTVIVVLHDLNLASSYCDRLILLKEGAVFRDASPQSVLTYQHIEEVYKTIVV</sequence>
<keyword evidence="3" id="KW-0067">ATP-binding</keyword>
<dbReference type="Gene3D" id="3.40.50.300">
    <property type="entry name" value="P-loop containing nucleotide triphosphate hydrolases"/>
    <property type="match status" value="1"/>
</dbReference>
<evidence type="ECO:0000259" key="5">
    <source>
        <dbReference type="PROSITE" id="PS50893"/>
    </source>
</evidence>